<sequence length="91" mass="9989">MVAVEVVVSCRDAGNFNSEKPFACGLLLRTDLMDLSGYGDDFSTGAYSQNVAEAWSIKDGHLHSTLTPFIRLGQQEDRRHIGISNIVTHHA</sequence>
<protein>
    <recommendedName>
        <fullName evidence="3">MHC class I antigen</fullName>
    </recommendedName>
</protein>
<dbReference type="Proteomes" id="UP001558613">
    <property type="component" value="Unassembled WGS sequence"/>
</dbReference>
<proteinExistence type="predicted"/>
<organism evidence="1 2">
    <name type="scientific">Cirrhinus molitorella</name>
    <name type="common">mud carp</name>
    <dbReference type="NCBI Taxonomy" id="172907"/>
    <lineage>
        <taxon>Eukaryota</taxon>
        <taxon>Metazoa</taxon>
        <taxon>Chordata</taxon>
        <taxon>Craniata</taxon>
        <taxon>Vertebrata</taxon>
        <taxon>Euteleostomi</taxon>
        <taxon>Actinopterygii</taxon>
        <taxon>Neopterygii</taxon>
        <taxon>Teleostei</taxon>
        <taxon>Ostariophysi</taxon>
        <taxon>Cypriniformes</taxon>
        <taxon>Cyprinidae</taxon>
        <taxon>Labeoninae</taxon>
        <taxon>Labeonini</taxon>
        <taxon>Cirrhinus</taxon>
    </lineage>
</organism>
<reference evidence="1 2" key="1">
    <citation type="submission" date="2023-09" db="EMBL/GenBank/DDBJ databases">
        <authorList>
            <person name="Wang M."/>
        </authorList>
    </citation>
    <scope>NUCLEOTIDE SEQUENCE [LARGE SCALE GENOMIC DNA]</scope>
    <source>
        <strain evidence="1">GT-2023</strain>
        <tissue evidence="1">Liver</tissue>
    </source>
</reference>
<evidence type="ECO:0008006" key="3">
    <source>
        <dbReference type="Google" id="ProtNLM"/>
    </source>
</evidence>
<gene>
    <name evidence="1" type="ORF">QQF64_007151</name>
</gene>
<evidence type="ECO:0000313" key="2">
    <source>
        <dbReference type="Proteomes" id="UP001558613"/>
    </source>
</evidence>
<dbReference type="EMBL" id="JAYMGO010000014">
    <property type="protein sequence ID" value="KAL1261886.1"/>
    <property type="molecule type" value="Genomic_DNA"/>
</dbReference>
<comment type="caution">
    <text evidence="1">The sequence shown here is derived from an EMBL/GenBank/DDBJ whole genome shotgun (WGS) entry which is preliminary data.</text>
</comment>
<accession>A0ABR3MC62</accession>
<evidence type="ECO:0000313" key="1">
    <source>
        <dbReference type="EMBL" id="KAL1261886.1"/>
    </source>
</evidence>
<keyword evidence="2" id="KW-1185">Reference proteome</keyword>
<name>A0ABR3MC62_9TELE</name>